<name>A0A3L9Z3J5_9FLAO</name>
<dbReference type="RefSeq" id="WP_121906551.1">
    <property type="nucleotide sequence ID" value="NZ_REFC01000011.1"/>
</dbReference>
<organism evidence="1 2">
    <name type="scientific">Ulvibacter antarcticus</name>
    <dbReference type="NCBI Taxonomy" id="442714"/>
    <lineage>
        <taxon>Bacteria</taxon>
        <taxon>Pseudomonadati</taxon>
        <taxon>Bacteroidota</taxon>
        <taxon>Flavobacteriia</taxon>
        <taxon>Flavobacteriales</taxon>
        <taxon>Flavobacteriaceae</taxon>
        <taxon>Ulvibacter</taxon>
    </lineage>
</organism>
<reference evidence="1 2" key="1">
    <citation type="submission" date="2018-10" db="EMBL/GenBank/DDBJ databases">
        <title>Genomic Encyclopedia of Archaeal and Bacterial Type Strains, Phase II (KMG-II): from individual species to whole genera.</title>
        <authorList>
            <person name="Goeker M."/>
        </authorList>
    </citation>
    <scope>NUCLEOTIDE SEQUENCE [LARGE SCALE GENOMIC DNA]</scope>
    <source>
        <strain evidence="1 2">DSM 23424</strain>
    </source>
</reference>
<accession>A0A3L9Z3J5</accession>
<dbReference type="AlphaFoldDB" id="A0A3L9Z3J5"/>
<evidence type="ECO:0000313" key="2">
    <source>
        <dbReference type="Proteomes" id="UP000271339"/>
    </source>
</evidence>
<dbReference type="PROSITE" id="PS51257">
    <property type="entry name" value="PROKAR_LIPOPROTEIN"/>
    <property type="match status" value="1"/>
</dbReference>
<evidence type="ECO:0000313" key="1">
    <source>
        <dbReference type="EMBL" id="RMA66567.1"/>
    </source>
</evidence>
<evidence type="ECO:0008006" key="3">
    <source>
        <dbReference type="Google" id="ProtNLM"/>
    </source>
</evidence>
<dbReference type="EMBL" id="REFC01000011">
    <property type="protein sequence ID" value="RMA66567.1"/>
    <property type="molecule type" value="Genomic_DNA"/>
</dbReference>
<sequence length="233" mass="26811">MKIVTSILLVILMAILGGCSTSKTLRFSNKQDDIVNTESLRDFLNSNKNPKVVLRVNTSSYTVTEDENIDYLYNIIENQLLASGFVVRDRQLFNQIIGNEENTVDYEKLKDKSDTDLIIELTKLNPQVIYKTNKYFNKNGDERIESSFIHERYGASVEFKVILINSNEFAGIYKFNYTPCVDGCVISKSLKELTKERKAKEKEEKKGYEGVEKDELEIFIKDATQKLVAEMRD</sequence>
<proteinExistence type="predicted"/>
<comment type="caution">
    <text evidence="1">The sequence shown here is derived from an EMBL/GenBank/DDBJ whole genome shotgun (WGS) entry which is preliminary data.</text>
</comment>
<gene>
    <name evidence="1" type="ORF">BXY75_0994</name>
</gene>
<dbReference type="Proteomes" id="UP000271339">
    <property type="component" value="Unassembled WGS sequence"/>
</dbReference>
<protein>
    <recommendedName>
        <fullName evidence="3">Lipoprotein</fullName>
    </recommendedName>
</protein>
<dbReference type="OrthoDB" id="947352at2"/>
<keyword evidence="2" id="KW-1185">Reference proteome</keyword>